<dbReference type="EMBL" id="VLKI01000001">
    <property type="protein sequence ID" value="TWH90731.1"/>
    <property type="molecule type" value="Genomic_DNA"/>
</dbReference>
<dbReference type="RefSeq" id="WP_144538984.1">
    <property type="nucleotide sequence ID" value="NZ_CBCSDC010000019.1"/>
</dbReference>
<dbReference type="InterPro" id="IPR013538">
    <property type="entry name" value="ASHA1/2-like_C"/>
</dbReference>
<dbReference type="InterPro" id="IPR023393">
    <property type="entry name" value="START-like_dom_sf"/>
</dbReference>
<dbReference type="OrthoDB" id="9800600at2"/>
<gene>
    <name evidence="3" type="ORF">IQ19_00180</name>
</gene>
<dbReference type="GeneID" id="65401478"/>
<evidence type="ECO:0000313" key="4">
    <source>
        <dbReference type="Proteomes" id="UP000318667"/>
    </source>
</evidence>
<sequence length="150" mass="17320">MSYTSFVYVTYISTTPEKLWDALTNSEYTEKYFFGSKIESEWQEGSKVTYFREGKVTDYGTILKYVPHDLLSYTWTYVKDETLREEPTVVSFELKQMGSIVKLTLKHEKLVPADIADKEDTFEGFNNGWPAILSSLKSLLETGKALSNFF</sequence>
<name>A0A562K5L0_9BACI</name>
<dbReference type="Gene3D" id="3.30.530.20">
    <property type="match status" value="1"/>
</dbReference>
<comment type="caution">
    <text evidence="3">The sequence shown here is derived from an EMBL/GenBank/DDBJ whole genome shotgun (WGS) entry which is preliminary data.</text>
</comment>
<evidence type="ECO:0000256" key="1">
    <source>
        <dbReference type="ARBA" id="ARBA00006817"/>
    </source>
</evidence>
<dbReference type="Pfam" id="PF08327">
    <property type="entry name" value="AHSA1"/>
    <property type="match status" value="1"/>
</dbReference>
<protein>
    <submittedName>
        <fullName evidence="3">Uncharacterized protein YndB with AHSA1/START domain</fullName>
    </submittedName>
</protein>
<accession>A0A562K5L0</accession>
<dbReference type="CDD" id="cd08893">
    <property type="entry name" value="SRPBCC_CalC_Aha1-like_GntR-HTH"/>
    <property type="match status" value="1"/>
</dbReference>
<evidence type="ECO:0000313" key="3">
    <source>
        <dbReference type="EMBL" id="TWH90731.1"/>
    </source>
</evidence>
<evidence type="ECO:0000259" key="2">
    <source>
        <dbReference type="Pfam" id="PF08327"/>
    </source>
</evidence>
<organism evidence="3 4">
    <name type="scientific">Cytobacillus oceanisediminis</name>
    <dbReference type="NCBI Taxonomy" id="665099"/>
    <lineage>
        <taxon>Bacteria</taxon>
        <taxon>Bacillati</taxon>
        <taxon>Bacillota</taxon>
        <taxon>Bacilli</taxon>
        <taxon>Bacillales</taxon>
        <taxon>Bacillaceae</taxon>
        <taxon>Cytobacillus</taxon>
    </lineage>
</organism>
<proteinExistence type="inferred from homology"/>
<comment type="similarity">
    <text evidence="1">Belongs to the AHA1 family.</text>
</comment>
<dbReference type="SUPFAM" id="SSF55961">
    <property type="entry name" value="Bet v1-like"/>
    <property type="match status" value="1"/>
</dbReference>
<feature type="domain" description="Activator of Hsp90 ATPase homologue 1/2-like C-terminal" evidence="2">
    <location>
        <begin position="14"/>
        <end position="141"/>
    </location>
</feature>
<keyword evidence="4" id="KW-1185">Reference proteome</keyword>
<reference evidence="3 4" key="1">
    <citation type="journal article" date="2015" name="Stand. Genomic Sci.">
        <title>Genomic Encyclopedia of Bacterial and Archaeal Type Strains, Phase III: the genomes of soil and plant-associated and newly described type strains.</title>
        <authorList>
            <person name="Whitman W.B."/>
            <person name="Woyke T."/>
            <person name="Klenk H.P."/>
            <person name="Zhou Y."/>
            <person name="Lilburn T.G."/>
            <person name="Beck B.J."/>
            <person name="De Vos P."/>
            <person name="Vandamme P."/>
            <person name="Eisen J.A."/>
            <person name="Garrity G."/>
            <person name="Hugenholtz P."/>
            <person name="Kyrpides N.C."/>
        </authorList>
    </citation>
    <scope>NUCLEOTIDE SEQUENCE [LARGE SCALE GENOMIC DNA]</scope>
    <source>
        <strain evidence="3 4">CGMCC 1.10115</strain>
    </source>
</reference>
<dbReference type="Proteomes" id="UP000318667">
    <property type="component" value="Unassembled WGS sequence"/>
</dbReference>
<dbReference type="AlphaFoldDB" id="A0A562K5L0"/>